<evidence type="ECO:0000313" key="5">
    <source>
        <dbReference type="Proteomes" id="UP001501822"/>
    </source>
</evidence>
<feature type="compositionally biased region" description="Gly residues" evidence="1">
    <location>
        <begin position="105"/>
        <end position="116"/>
    </location>
</feature>
<reference evidence="5" key="1">
    <citation type="journal article" date="2019" name="Int. J. Syst. Evol. Microbiol.">
        <title>The Global Catalogue of Microorganisms (GCM) 10K type strain sequencing project: providing services to taxonomists for standard genome sequencing and annotation.</title>
        <authorList>
            <consortium name="The Broad Institute Genomics Platform"/>
            <consortium name="The Broad Institute Genome Sequencing Center for Infectious Disease"/>
            <person name="Wu L."/>
            <person name="Ma J."/>
        </authorList>
    </citation>
    <scope>NUCLEOTIDE SEQUENCE [LARGE SCALE GENOMIC DNA]</scope>
    <source>
        <strain evidence="5">JCM 3146</strain>
    </source>
</reference>
<keyword evidence="2" id="KW-0812">Transmembrane</keyword>
<feature type="signal peptide" evidence="3">
    <location>
        <begin position="1"/>
        <end position="34"/>
    </location>
</feature>
<dbReference type="Proteomes" id="UP001501822">
    <property type="component" value="Unassembled WGS sequence"/>
</dbReference>
<keyword evidence="2" id="KW-1133">Transmembrane helix</keyword>
<organism evidence="4 5">
    <name type="scientific">Actinoallomurus spadix</name>
    <dbReference type="NCBI Taxonomy" id="79912"/>
    <lineage>
        <taxon>Bacteria</taxon>
        <taxon>Bacillati</taxon>
        <taxon>Actinomycetota</taxon>
        <taxon>Actinomycetes</taxon>
        <taxon>Streptosporangiales</taxon>
        <taxon>Thermomonosporaceae</taxon>
        <taxon>Actinoallomurus</taxon>
    </lineage>
</organism>
<feature type="region of interest" description="Disordered" evidence="1">
    <location>
        <begin position="51"/>
        <end position="182"/>
    </location>
</feature>
<feature type="compositionally biased region" description="Low complexity" evidence="1">
    <location>
        <begin position="94"/>
        <end position="104"/>
    </location>
</feature>
<keyword evidence="2" id="KW-0472">Membrane</keyword>
<dbReference type="RefSeq" id="WP_252805117.1">
    <property type="nucleotide sequence ID" value="NZ_BAAABM010000069.1"/>
</dbReference>
<feature type="chain" id="PRO_5047362144" evidence="3">
    <location>
        <begin position="35"/>
        <end position="213"/>
    </location>
</feature>
<protein>
    <submittedName>
        <fullName evidence="4">Uncharacterized protein</fullName>
    </submittedName>
</protein>
<proteinExistence type="predicted"/>
<evidence type="ECO:0000313" key="4">
    <source>
        <dbReference type="EMBL" id="GAA0369700.1"/>
    </source>
</evidence>
<feature type="compositionally biased region" description="Low complexity" evidence="1">
    <location>
        <begin position="117"/>
        <end position="137"/>
    </location>
</feature>
<name>A0ABP3HH01_9ACTN</name>
<sequence>MGSRRDWRRVGAASATVSAGAVVFFAAGAGPASAEASSTAGRTGECKLGPLLCSILNGGKGSPSSPPKSSGGSSSKPTSEPTSKPKPRSKPRSRPASGHSSHSGSGSGGSAGGSGAVNGPVAPPAGAAGNVPEVAAPQQQGPALPDIVGRDPLVYPQESPAGPNQATSARLMAASDPESDSVPPLLVATASGLVGAVTALNLSVLGRRLRRPR</sequence>
<keyword evidence="5" id="KW-1185">Reference proteome</keyword>
<evidence type="ECO:0000256" key="1">
    <source>
        <dbReference type="SAM" id="MobiDB-lite"/>
    </source>
</evidence>
<evidence type="ECO:0000256" key="3">
    <source>
        <dbReference type="SAM" id="SignalP"/>
    </source>
</evidence>
<accession>A0ABP3HH01</accession>
<feature type="compositionally biased region" description="Low complexity" evidence="1">
    <location>
        <begin position="67"/>
        <end position="82"/>
    </location>
</feature>
<feature type="transmembrane region" description="Helical" evidence="2">
    <location>
        <begin position="185"/>
        <end position="205"/>
    </location>
</feature>
<evidence type="ECO:0000256" key="2">
    <source>
        <dbReference type="SAM" id="Phobius"/>
    </source>
</evidence>
<comment type="caution">
    <text evidence="4">The sequence shown here is derived from an EMBL/GenBank/DDBJ whole genome shotgun (WGS) entry which is preliminary data.</text>
</comment>
<gene>
    <name evidence="4" type="ORF">GCM10010151_69510</name>
</gene>
<keyword evidence="3" id="KW-0732">Signal</keyword>
<dbReference type="EMBL" id="BAAABM010000069">
    <property type="protein sequence ID" value="GAA0369700.1"/>
    <property type="molecule type" value="Genomic_DNA"/>
</dbReference>